<dbReference type="Proteomes" id="UP001230504">
    <property type="component" value="Unassembled WGS sequence"/>
</dbReference>
<sequence>MLPIRRLMADAGSVIQTPRGTPQGHDAKSHTRLGLLTASGLATSARGHSGAHENDTNPRHPPVPHGYGLGVGLSSGIRTSHIGHGKHDGRGSHGPMERNIARSYSQAGQCPALVPTTFGHIPSP</sequence>
<comment type="caution">
    <text evidence="2">The sequence shown here is derived from an EMBL/GenBank/DDBJ whole genome shotgun (WGS) entry which is preliminary data.</text>
</comment>
<evidence type="ECO:0000313" key="3">
    <source>
        <dbReference type="Proteomes" id="UP001230504"/>
    </source>
</evidence>
<organism evidence="2 3">
    <name type="scientific">Colletotrichum navitas</name>
    <dbReference type="NCBI Taxonomy" id="681940"/>
    <lineage>
        <taxon>Eukaryota</taxon>
        <taxon>Fungi</taxon>
        <taxon>Dikarya</taxon>
        <taxon>Ascomycota</taxon>
        <taxon>Pezizomycotina</taxon>
        <taxon>Sordariomycetes</taxon>
        <taxon>Hypocreomycetidae</taxon>
        <taxon>Glomerellales</taxon>
        <taxon>Glomerellaceae</taxon>
        <taxon>Colletotrichum</taxon>
        <taxon>Colletotrichum graminicola species complex</taxon>
    </lineage>
</organism>
<dbReference type="AlphaFoldDB" id="A0AAD8V6P4"/>
<dbReference type="RefSeq" id="XP_060417153.1">
    <property type="nucleotide sequence ID" value="XM_060560936.1"/>
</dbReference>
<accession>A0AAD8V6P4</accession>
<gene>
    <name evidence="2" type="ORF">LY79DRAFT_58860</name>
</gene>
<dbReference type="GeneID" id="85445176"/>
<protein>
    <submittedName>
        <fullName evidence="2">Uncharacterized protein</fullName>
    </submittedName>
</protein>
<evidence type="ECO:0000256" key="1">
    <source>
        <dbReference type="SAM" id="MobiDB-lite"/>
    </source>
</evidence>
<name>A0AAD8V6P4_9PEZI</name>
<keyword evidence="3" id="KW-1185">Reference proteome</keyword>
<evidence type="ECO:0000313" key="2">
    <source>
        <dbReference type="EMBL" id="KAK1596267.1"/>
    </source>
</evidence>
<proteinExistence type="predicted"/>
<feature type="region of interest" description="Disordered" evidence="1">
    <location>
        <begin position="8"/>
        <end position="97"/>
    </location>
</feature>
<reference evidence="2" key="1">
    <citation type="submission" date="2021-06" db="EMBL/GenBank/DDBJ databases">
        <title>Comparative genomics, transcriptomics and evolutionary studies reveal genomic signatures of adaptation to plant cell wall in hemibiotrophic fungi.</title>
        <authorList>
            <consortium name="DOE Joint Genome Institute"/>
            <person name="Baroncelli R."/>
            <person name="Diaz J.F."/>
            <person name="Benocci T."/>
            <person name="Peng M."/>
            <person name="Battaglia E."/>
            <person name="Haridas S."/>
            <person name="Andreopoulos W."/>
            <person name="Labutti K."/>
            <person name="Pangilinan J."/>
            <person name="Floch G.L."/>
            <person name="Makela M.R."/>
            <person name="Henrissat B."/>
            <person name="Grigoriev I.V."/>
            <person name="Crouch J.A."/>
            <person name="De Vries R.P."/>
            <person name="Sukno S.A."/>
            <person name="Thon M.R."/>
        </authorList>
    </citation>
    <scope>NUCLEOTIDE SEQUENCE</scope>
    <source>
        <strain evidence="2">CBS 125086</strain>
    </source>
</reference>
<dbReference type="EMBL" id="JAHLJV010000012">
    <property type="protein sequence ID" value="KAK1596267.1"/>
    <property type="molecule type" value="Genomic_DNA"/>
</dbReference>
<feature type="compositionally biased region" description="Basic and acidic residues" evidence="1">
    <location>
        <begin position="85"/>
        <end position="97"/>
    </location>
</feature>